<dbReference type="CDD" id="cd01347">
    <property type="entry name" value="ligand_gated_channel"/>
    <property type="match status" value="1"/>
</dbReference>
<keyword evidence="3 8" id="KW-1134">Transmembrane beta strand</keyword>
<dbReference type="InterPro" id="IPR039426">
    <property type="entry name" value="TonB-dep_rcpt-like"/>
</dbReference>
<evidence type="ECO:0000313" key="13">
    <source>
        <dbReference type="EMBL" id="MDD7915218.1"/>
    </source>
</evidence>
<evidence type="ECO:0000256" key="4">
    <source>
        <dbReference type="ARBA" id="ARBA00022692"/>
    </source>
</evidence>
<dbReference type="Gene3D" id="2.60.40.1120">
    <property type="entry name" value="Carboxypeptidase-like, regulatory domain"/>
    <property type="match status" value="1"/>
</dbReference>
<keyword evidence="4 8" id="KW-0812">Transmembrane</keyword>
<evidence type="ECO:0000256" key="5">
    <source>
        <dbReference type="ARBA" id="ARBA00023077"/>
    </source>
</evidence>
<feature type="domain" description="TonB-dependent receptor-like beta-barrel" evidence="11">
    <location>
        <begin position="355"/>
        <end position="834"/>
    </location>
</feature>
<evidence type="ECO:0000256" key="2">
    <source>
        <dbReference type="ARBA" id="ARBA00022448"/>
    </source>
</evidence>
<accession>A0ABT5SAU8</accession>
<feature type="domain" description="TonB-dependent receptor plug" evidence="12">
    <location>
        <begin position="119"/>
        <end position="239"/>
    </location>
</feature>
<evidence type="ECO:0000256" key="8">
    <source>
        <dbReference type="PROSITE-ProRule" id="PRU01360"/>
    </source>
</evidence>
<dbReference type="PANTHER" id="PTHR47234">
    <property type="match status" value="1"/>
</dbReference>
<comment type="subcellular location">
    <subcellularLocation>
        <location evidence="1 8">Cell outer membrane</location>
        <topology evidence="1 8">Multi-pass membrane protein</topology>
    </subcellularLocation>
</comment>
<dbReference type="InterPro" id="IPR036942">
    <property type="entry name" value="Beta-barrel_TonB_sf"/>
</dbReference>
<keyword evidence="2 8" id="KW-0813">Transport</keyword>
<evidence type="ECO:0000256" key="1">
    <source>
        <dbReference type="ARBA" id="ARBA00004571"/>
    </source>
</evidence>
<keyword evidence="14" id="KW-1185">Reference proteome</keyword>
<protein>
    <submittedName>
        <fullName evidence="13">TonB-dependent receptor</fullName>
    </submittedName>
</protein>
<evidence type="ECO:0000256" key="10">
    <source>
        <dbReference type="SAM" id="SignalP"/>
    </source>
</evidence>
<evidence type="ECO:0000313" key="14">
    <source>
        <dbReference type="Proteomes" id="UP001151478"/>
    </source>
</evidence>
<dbReference type="Pfam" id="PF07715">
    <property type="entry name" value="Plug"/>
    <property type="match status" value="1"/>
</dbReference>
<dbReference type="Pfam" id="PF00593">
    <property type="entry name" value="TonB_dep_Rec_b-barrel"/>
    <property type="match status" value="1"/>
</dbReference>
<feature type="signal peptide" evidence="10">
    <location>
        <begin position="1"/>
        <end position="24"/>
    </location>
</feature>
<evidence type="ECO:0000256" key="9">
    <source>
        <dbReference type="RuleBase" id="RU003357"/>
    </source>
</evidence>
<feature type="chain" id="PRO_5046233266" evidence="10">
    <location>
        <begin position="25"/>
        <end position="879"/>
    </location>
</feature>
<dbReference type="EMBL" id="JAOSLC020000003">
    <property type="protein sequence ID" value="MDD7915218.1"/>
    <property type="molecule type" value="Genomic_DNA"/>
</dbReference>
<dbReference type="InterPro" id="IPR012910">
    <property type="entry name" value="Plug_dom"/>
</dbReference>
<comment type="similarity">
    <text evidence="8 9">Belongs to the TonB-dependent receptor family.</text>
</comment>
<evidence type="ECO:0000259" key="12">
    <source>
        <dbReference type="Pfam" id="PF07715"/>
    </source>
</evidence>
<dbReference type="InterPro" id="IPR000531">
    <property type="entry name" value="Beta-barrel_TonB"/>
</dbReference>
<dbReference type="Proteomes" id="UP001151478">
    <property type="component" value="Unassembled WGS sequence"/>
</dbReference>
<evidence type="ECO:0000256" key="3">
    <source>
        <dbReference type="ARBA" id="ARBA00022452"/>
    </source>
</evidence>
<sequence length="879" mass="95828">MKQKNILKSLMFSFLFMLPLTMVAQTIKGKVKDASGEALPYINILVKGTANGTTSDDNGEFNITVKSLPATLVVSSIGYKTKRVNVKDSSYLNITLQEGSEALDEIVVTGNRTKPRTILDSPVPIDNINVAELQKSGKPTLDRMLTFKVPSFNSQNQAISDATAHYDPADLRGLGPSRTLVLINGKRKNQSAQVYLNRTPGKGEVGVDLKSIPTAAIERVEVLRDGASAIYGSDAIAGVMNIILKKNVEYSTFTSKAGITSEHDGFNLSSDFNTAFNFGEGGFVNITLGYYKQATTNRAGLVPVSDIGSNPSTRDLNWLAANPRAGMTVGQPEMEKKDFFVNMEHPLGENATIYSFHGYTTRNGQSFAYYRAPYWRGDVAGSNFITRDPEDFIGYQPTFETKINDHINAAGIKFQLADGWNADASVTYGSNDVDVNVNNSVNRDYLADHGTSPRSFNPGGYRFTNVVYNFDVNTQLSDQVGLAFGTEFKQESFKAIEGNPLSYYGAGSDSFAGIKPEEAGKWSRNNFALFSQLEYDVNDALLLGLAGRYENFTDAGSNFSWKANGRYKLGENGAIRASYSTGFRAPTLHQTHITLSQYIIVAGSNEPLLQGTLANDNPAVQALGVPSLTHEISKNLSAGLTYKFDRNFSASIDFYQINVDDRVLFSSQIGSDSDPNTTNPVEQILEDNGVVAVQVFINAGDTKTTGADVVLNYRNIEMGESGKLHASFAANFNKTTIDAINTPKIIADAGYDIFDRQEQGLITNSRPKSKMILGLNYVTDKWDVSFNNTRFGEVTVTAPEGSTDQVLSAKVSTDLGFGYKLTDMITFNANINNLFDVYPDVTKASTGTAQAGSRFLYSSEVQQLGQLGTNYSIGINVQF</sequence>
<keyword evidence="5 9" id="KW-0798">TonB box</keyword>
<dbReference type="InterPro" id="IPR008969">
    <property type="entry name" value="CarboxyPept-like_regulatory"/>
</dbReference>
<dbReference type="InterPro" id="IPR037066">
    <property type="entry name" value="Plug_dom_sf"/>
</dbReference>
<evidence type="ECO:0000256" key="6">
    <source>
        <dbReference type="ARBA" id="ARBA00023136"/>
    </source>
</evidence>
<dbReference type="Pfam" id="PF13715">
    <property type="entry name" value="CarbopepD_reg_2"/>
    <property type="match status" value="1"/>
</dbReference>
<proteinExistence type="inferred from homology"/>
<dbReference type="SUPFAM" id="SSF49464">
    <property type="entry name" value="Carboxypeptidase regulatory domain-like"/>
    <property type="match status" value="1"/>
</dbReference>
<keyword evidence="7 8" id="KW-0998">Cell outer membrane</keyword>
<keyword evidence="10" id="KW-0732">Signal</keyword>
<keyword evidence="6 8" id="KW-0472">Membrane</keyword>
<dbReference type="RefSeq" id="WP_265725774.1">
    <property type="nucleotide sequence ID" value="NZ_JAOSLC020000003.1"/>
</dbReference>
<dbReference type="PANTHER" id="PTHR47234:SF3">
    <property type="entry name" value="SECRETIN_TONB SHORT N-TERMINAL DOMAIN-CONTAINING PROTEIN"/>
    <property type="match status" value="1"/>
</dbReference>
<dbReference type="Gene3D" id="2.170.130.10">
    <property type="entry name" value="TonB-dependent receptor, plug domain"/>
    <property type="match status" value="1"/>
</dbReference>
<gene>
    <name evidence="13" type="ORF">N5A56_012690</name>
</gene>
<evidence type="ECO:0000256" key="7">
    <source>
        <dbReference type="ARBA" id="ARBA00023237"/>
    </source>
</evidence>
<comment type="caution">
    <text evidence="13">The sequence shown here is derived from an EMBL/GenBank/DDBJ whole genome shotgun (WGS) entry which is preliminary data.</text>
</comment>
<dbReference type="PROSITE" id="PS52016">
    <property type="entry name" value="TONB_DEPENDENT_REC_3"/>
    <property type="match status" value="1"/>
</dbReference>
<name>A0ABT5SAU8_9FLAO</name>
<reference evidence="13" key="1">
    <citation type="submission" date="2023-02" db="EMBL/GenBank/DDBJ databases">
        <title>Polaribacter ponticola sp. nov., isolated from seawater.</title>
        <authorList>
            <person name="Baek J.H."/>
            <person name="Kim J.M."/>
            <person name="Choi D.G."/>
            <person name="Jeon C.O."/>
        </authorList>
    </citation>
    <scope>NUCLEOTIDE SEQUENCE</scope>
    <source>
        <strain evidence="13">MSW5</strain>
    </source>
</reference>
<dbReference type="Gene3D" id="2.40.170.20">
    <property type="entry name" value="TonB-dependent receptor, beta-barrel domain"/>
    <property type="match status" value="1"/>
</dbReference>
<keyword evidence="13" id="KW-0675">Receptor</keyword>
<evidence type="ECO:0000259" key="11">
    <source>
        <dbReference type="Pfam" id="PF00593"/>
    </source>
</evidence>
<organism evidence="13 14">
    <name type="scientific">Polaribacter ponticola</name>
    <dbReference type="NCBI Taxonomy" id="2978475"/>
    <lineage>
        <taxon>Bacteria</taxon>
        <taxon>Pseudomonadati</taxon>
        <taxon>Bacteroidota</taxon>
        <taxon>Flavobacteriia</taxon>
        <taxon>Flavobacteriales</taxon>
        <taxon>Flavobacteriaceae</taxon>
    </lineage>
</organism>
<dbReference type="SUPFAM" id="SSF56935">
    <property type="entry name" value="Porins"/>
    <property type="match status" value="1"/>
</dbReference>